<gene>
    <name evidence="1" type="ORF">SETTUDRAFT_31403</name>
</gene>
<dbReference type="Proteomes" id="UP000016935">
    <property type="component" value="Unassembled WGS sequence"/>
</dbReference>
<evidence type="ECO:0000313" key="2">
    <source>
        <dbReference type="Proteomes" id="UP000016935"/>
    </source>
</evidence>
<accession>R0KGE3</accession>
<dbReference type="EMBL" id="KB908592">
    <property type="protein sequence ID" value="EOA87102.1"/>
    <property type="molecule type" value="Genomic_DNA"/>
</dbReference>
<reference evidence="1 2" key="2">
    <citation type="journal article" date="2013" name="PLoS Genet.">
        <title>Comparative genome structure, secondary metabolite, and effector coding capacity across Cochliobolus pathogens.</title>
        <authorList>
            <person name="Condon B.J."/>
            <person name="Leng Y."/>
            <person name="Wu D."/>
            <person name="Bushley K.E."/>
            <person name="Ohm R.A."/>
            <person name="Otillar R."/>
            <person name="Martin J."/>
            <person name="Schackwitz W."/>
            <person name="Grimwood J."/>
            <person name="MohdZainudin N."/>
            <person name="Xue C."/>
            <person name="Wang R."/>
            <person name="Manning V.A."/>
            <person name="Dhillon B."/>
            <person name="Tu Z.J."/>
            <person name="Steffenson B.J."/>
            <person name="Salamov A."/>
            <person name="Sun H."/>
            <person name="Lowry S."/>
            <person name="LaButti K."/>
            <person name="Han J."/>
            <person name="Copeland A."/>
            <person name="Lindquist E."/>
            <person name="Barry K."/>
            <person name="Schmutz J."/>
            <person name="Baker S.E."/>
            <person name="Ciuffetti L.M."/>
            <person name="Grigoriev I.V."/>
            <person name="Zhong S."/>
            <person name="Turgeon B.G."/>
        </authorList>
    </citation>
    <scope>NUCLEOTIDE SEQUENCE [LARGE SCALE GENOMIC DNA]</scope>
    <source>
        <strain evidence="2">28A</strain>
    </source>
</reference>
<organism evidence="1 2">
    <name type="scientific">Exserohilum turcicum (strain 28A)</name>
    <name type="common">Northern leaf blight fungus</name>
    <name type="synonym">Setosphaeria turcica</name>
    <dbReference type="NCBI Taxonomy" id="671987"/>
    <lineage>
        <taxon>Eukaryota</taxon>
        <taxon>Fungi</taxon>
        <taxon>Dikarya</taxon>
        <taxon>Ascomycota</taxon>
        <taxon>Pezizomycotina</taxon>
        <taxon>Dothideomycetes</taxon>
        <taxon>Pleosporomycetidae</taxon>
        <taxon>Pleosporales</taxon>
        <taxon>Pleosporineae</taxon>
        <taxon>Pleosporaceae</taxon>
        <taxon>Exserohilum</taxon>
    </lineage>
</organism>
<dbReference type="HOGENOM" id="CLU_2147432_0_0_1"/>
<dbReference type="RefSeq" id="XP_008025057.1">
    <property type="nucleotide sequence ID" value="XM_008026866.1"/>
</dbReference>
<reference evidence="1 2" key="1">
    <citation type="journal article" date="2012" name="PLoS Pathog.">
        <title>Diverse lifestyles and strategies of plant pathogenesis encoded in the genomes of eighteen Dothideomycetes fungi.</title>
        <authorList>
            <person name="Ohm R.A."/>
            <person name="Feau N."/>
            <person name="Henrissat B."/>
            <person name="Schoch C.L."/>
            <person name="Horwitz B.A."/>
            <person name="Barry K.W."/>
            <person name="Condon B.J."/>
            <person name="Copeland A.C."/>
            <person name="Dhillon B."/>
            <person name="Glaser F."/>
            <person name="Hesse C.N."/>
            <person name="Kosti I."/>
            <person name="LaButti K."/>
            <person name="Lindquist E.A."/>
            <person name="Lucas S."/>
            <person name="Salamov A.A."/>
            <person name="Bradshaw R.E."/>
            <person name="Ciuffetti L."/>
            <person name="Hamelin R.C."/>
            <person name="Kema G.H.J."/>
            <person name="Lawrence C."/>
            <person name="Scott J.A."/>
            <person name="Spatafora J.W."/>
            <person name="Turgeon B.G."/>
            <person name="de Wit P.J.G.M."/>
            <person name="Zhong S."/>
            <person name="Goodwin S.B."/>
            <person name="Grigoriev I.V."/>
        </authorList>
    </citation>
    <scope>NUCLEOTIDE SEQUENCE [LARGE SCALE GENOMIC DNA]</scope>
    <source>
        <strain evidence="2">28A</strain>
    </source>
</reference>
<protein>
    <submittedName>
        <fullName evidence="1">Uncharacterized protein</fullName>
    </submittedName>
</protein>
<name>R0KGE3_EXST2</name>
<proteinExistence type="predicted"/>
<evidence type="ECO:0000313" key="1">
    <source>
        <dbReference type="EMBL" id="EOA87102.1"/>
    </source>
</evidence>
<sequence>MARHNTCELANPWIQSVACSFKTDCEPDRKFAMSSVGWIAWVHGRGGNPFSAIFSQPYMHIRISWNWKLVLGAVPRFIARDMLRRTVFRNLRSKAFCYSLAKKLDQQQYMMR</sequence>
<dbReference type="AlphaFoldDB" id="R0KGE3"/>
<keyword evidence="2" id="KW-1185">Reference proteome</keyword>
<dbReference type="GeneID" id="19403540"/>